<evidence type="ECO:0000256" key="1">
    <source>
        <dbReference type="SAM" id="Phobius"/>
    </source>
</evidence>
<dbReference type="Pfam" id="PF14340">
    <property type="entry name" value="DUF4395"/>
    <property type="match status" value="1"/>
</dbReference>
<dbReference type="EMBL" id="JBHSHC010000141">
    <property type="protein sequence ID" value="MFC4769634.1"/>
    <property type="molecule type" value="Genomic_DNA"/>
</dbReference>
<feature type="transmembrane region" description="Helical" evidence="1">
    <location>
        <begin position="75"/>
        <end position="94"/>
    </location>
</feature>
<dbReference type="InterPro" id="IPR025508">
    <property type="entry name" value="DUF4395"/>
</dbReference>
<dbReference type="Proteomes" id="UP001596002">
    <property type="component" value="Unassembled WGS sequence"/>
</dbReference>
<proteinExistence type="predicted"/>
<feature type="domain" description="DUF4395" evidence="2">
    <location>
        <begin position="7"/>
        <end position="129"/>
    </location>
</feature>
<dbReference type="RefSeq" id="WP_380028399.1">
    <property type="nucleotide sequence ID" value="NZ_JBHSHC010000141.1"/>
</dbReference>
<protein>
    <submittedName>
        <fullName evidence="3">DUF4395 domain-containing protein</fullName>
    </submittedName>
</protein>
<reference evidence="4" key="1">
    <citation type="journal article" date="2019" name="Int. J. Syst. Evol. Microbiol.">
        <title>The Global Catalogue of Microorganisms (GCM) 10K type strain sequencing project: providing services to taxonomists for standard genome sequencing and annotation.</title>
        <authorList>
            <consortium name="The Broad Institute Genomics Platform"/>
            <consortium name="The Broad Institute Genome Sequencing Center for Infectious Disease"/>
            <person name="Wu L."/>
            <person name="Ma J."/>
        </authorList>
    </citation>
    <scope>NUCLEOTIDE SEQUENCE [LARGE SCALE GENOMIC DNA]</scope>
    <source>
        <strain evidence="4">WYCCWR 12678</strain>
    </source>
</reference>
<accession>A0ABV9Q6Z5</accession>
<dbReference type="PIRSF" id="PIRSF030042">
    <property type="entry name" value="UCP030042"/>
    <property type="match status" value="1"/>
</dbReference>
<evidence type="ECO:0000313" key="4">
    <source>
        <dbReference type="Proteomes" id="UP001596002"/>
    </source>
</evidence>
<keyword evidence="1" id="KW-0472">Membrane</keyword>
<gene>
    <name evidence="3" type="ORF">ACFO8Q_20110</name>
</gene>
<dbReference type="InterPro" id="IPR016942">
    <property type="entry name" value="UCP030042"/>
</dbReference>
<sequence length="140" mass="16149">MKGIPIPFVRANQWFLVLSVLGVIIFKQYWILVVPFGLGLYSLITGRNPIFRLIPPFLRKPLSDYRMEDPDQQRFNQWIAVVCLALSLIFFMLGMPGFGFAFAGMVAVAALVAIMGFCVGCFIRFQFVRWKHRRKQKKTV</sequence>
<keyword evidence="1" id="KW-0812">Transmembrane</keyword>
<comment type="caution">
    <text evidence="3">The sequence shown here is derived from an EMBL/GenBank/DDBJ whole genome shotgun (WGS) entry which is preliminary data.</text>
</comment>
<organism evidence="3 4">
    <name type="scientific">Effusibacillus consociatus</name>
    <dbReference type="NCBI Taxonomy" id="1117041"/>
    <lineage>
        <taxon>Bacteria</taxon>
        <taxon>Bacillati</taxon>
        <taxon>Bacillota</taxon>
        <taxon>Bacilli</taxon>
        <taxon>Bacillales</taxon>
        <taxon>Alicyclobacillaceae</taxon>
        <taxon>Effusibacillus</taxon>
    </lineage>
</organism>
<evidence type="ECO:0000259" key="2">
    <source>
        <dbReference type="Pfam" id="PF14340"/>
    </source>
</evidence>
<keyword evidence="1" id="KW-1133">Transmembrane helix</keyword>
<evidence type="ECO:0000313" key="3">
    <source>
        <dbReference type="EMBL" id="MFC4769634.1"/>
    </source>
</evidence>
<feature type="transmembrane region" description="Helical" evidence="1">
    <location>
        <begin position="100"/>
        <end position="125"/>
    </location>
</feature>
<keyword evidence="4" id="KW-1185">Reference proteome</keyword>
<name>A0ABV9Q6Z5_9BACL</name>